<dbReference type="EMBL" id="BMEX01000018">
    <property type="protein sequence ID" value="GGA55282.1"/>
    <property type="molecule type" value="Genomic_DNA"/>
</dbReference>
<comment type="caution">
    <text evidence="3">The sequence shown here is derived from an EMBL/GenBank/DDBJ whole genome shotgun (WGS) entry which is preliminary data.</text>
</comment>
<feature type="region of interest" description="Disordered" evidence="1">
    <location>
        <begin position="40"/>
        <end position="69"/>
    </location>
</feature>
<dbReference type="RefSeq" id="WP_188433388.1">
    <property type="nucleotide sequence ID" value="NZ_BMEX01000018.1"/>
</dbReference>
<evidence type="ECO:0000313" key="3">
    <source>
        <dbReference type="EMBL" id="GGA55282.1"/>
    </source>
</evidence>
<dbReference type="PANTHER" id="PTHR40032:SF1">
    <property type="entry name" value="EXPORTED PROTEIN"/>
    <property type="match status" value="1"/>
</dbReference>
<evidence type="ECO:0000259" key="2">
    <source>
        <dbReference type="Pfam" id="PF12671"/>
    </source>
</evidence>
<dbReference type="Pfam" id="PF12671">
    <property type="entry name" value="Amidase_6"/>
    <property type="match status" value="1"/>
</dbReference>
<gene>
    <name evidence="3" type="ORF">GCM10007416_30610</name>
</gene>
<dbReference type="PANTHER" id="PTHR40032">
    <property type="entry name" value="EXPORTED PROTEIN-RELATED"/>
    <property type="match status" value="1"/>
</dbReference>
<dbReference type="InterPro" id="IPR024301">
    <property type="entry name" value="Amidase_6"/>
</dbReference>
<feature type="domain" description="Putative amidase" evidence="2">
    <location>
        <begin position="341"/>
        <end position="476"/>
    </location>
</feature>
<accession>A0ABQ1H2F1</accession>
<dbReference type="Proteomes" id="UP000617979">
    <property type="component" value="Unassembled WGS sequence"/>
</dbReference>
<proteinExistence type="predicted"/>
<keyword evidence="4" id="KW-1185">Reference proteome</keyword>
<feature type="compositionally biased region" description="Polar residues" evidence="1">
    <location>
        <begin position="306"/>
        <end position="320"/>
    </location>
</feature>
<organism evidence="3 4">
    <name type="scientific">Kroppenstedtia guangzhouensis</name>
    <dbReference type="NCBI Taxonomy" id="1274356"/>
    <lineage>
        <taxon>Bacteria</taxon>
        <taxon>Bacillati</taxon>
        <taxon>Bacillota</taxon>
        <taxon>Bacilli</taxon>
        <taxon>Bacillales</taxon>
        <taxon>Thermoactinomycetaceae</taxon>
        <taxon>Kroppenstedtia</taxon>
    </lineage>
</organism>
<name>A0ABQ1H2F1_9BACL</name>
<evidence type="ECO:0000256" key="1">
    <source>
        <dbReference type="SAM" id="MobiDB-lite"/>
    </source>
</evidence>
<evidence type="ECO:0000313" key="4">
    <source>
        <dbReference type="Proteomes" id="UP000617979"/>
    </source>
</evidence>
<feature type="compositionally biased region" description="Polar residues" evidence="1">
    <location>
        <begin position="332"/>
        <end position="341"/>
    </location>
</feature>
<feature type="compositionally biased region" description="Basic and acidic residues" evidence="1">
    <location>
        <begin position="209"/>
        <end position="227"/>
    </location>
</feature>
<feature type="region of interest" description="Disordered" evidence="1">
    <location>
        <begin position="183"/>
        <end position="341"/>
    </location>
</feature>
<sequence>MHEKRKDRKRKSKAKVIWIFGLAATALVVGSLAYAGAFESDEKPTADKPSAGQSQVAADDLTTEELADMPDEELVDNVSYYKEISASKDQIVQRNQKAVYIVKQKTPQPSTKPDLDNKKYRDQVTGSALDLNDLNPEEQKAVADYAKEVSQYENKLINKRIRELVEKAKTKGLTKAERMELINLLPIKNPGPELKLEPPSGEKNPGKQQPKDKEQPKDPSEDSKNQDIEQPGNPSEDNENQDKEQPGNPSEDNENQDKEQPGNPSEDNENQDKEQPGNPSEDNENQDKEQPGNPSEDNENQDKEQSGTPTDGSDSDNNQEPPEKEQPDPTTPALTTEKNGYNRQKAVDYAYKWWNGRNPAYRSYELDCTNFISQVVKAGGIKERKGSRWDWADYWYYDSKQPSMTWTVAHSFYRHMKLTRQAVNESSSSKVKVGDIISVDFEDDGRMNHSVIITKIKNGKIYATYHTTDRKDYDITYWFTFYKVYSWKMGTVKN</sequence>
<protein>
    <recommendedName>
        <fullName evidence="2">Putative amidase domain-containing protein</fullName>
    </recommendedName>
</protein>
<reference evidence="4" key="1">
    <citation type="journal article" date="2019" name="Int. J. Syst. Evol. Microbiol.">
        <title>The Global Catalogue of Microorganisms (GCM) 10K type strain sequencing project: providing services to taxonomists for standard genome sequencing and annotation.</title>
        <authorList>
            <consortium name="The Broad Institute Genomics Platform"/>
            <consortium name="The Broad Institute Genome Sequencing Center for Infectious Disease"/>
            <person name="Wu L."/>
            <person name="Ma J."/>
        </authorList>
    </citation>
    <scope>NUCLEOTIDE SEQUENCE [LARGE SCALE GENOMIC DNA]</scope>
    <source>
        <strain evidence="4">CGMCC 1.12404</strain>
    </source>
</reference>
<dbReference type="Gene3D" id="3.90.1720.10">
    <property type="entry name" value="endopeptidase domain like (from Nostoc punctiforme)"/>
    <property type="match status" value="1"/>
</dbReference>